<feature type="compositionally biased region" description="Polar residues" evidence="1">
    <location>
        <begin position="4639"/>
        <end position="4656"/>
    </location>
</feature>
<sequence length="4856" mass="544778">MENIETTTMSYVIEKTEASKWNSTLHQVSLEDLKMDSNFLMLLFSLIFAVLWVIYITYYNSRILGYIITKVANKFITEGYFHIGSLSLNALSGKIMFRDFVYITHDCTLRIQDGYLIFRWWRAYVPRDVSEDLSHSDTRLSVMLNGFELHVYNRSQLYSDLEKTFNLPPGIFPNNESQATEDLYKNENEQSKKKAKKQRPEAAMARTWRDLIPVIKCDIISSRIVFGNRLIPTTLSITFEESHFVYSTKPAVCTLDRFMHFVKCKAENVKVMLAPSLKYIGMLDEPPRYMGEGFVLMSSNELELYFYMDEPGLVPEEPVLITLANGDIVESSPPQWGVDIKCGKGTNFSYGPWADRQRDHLYSFFYPQNYLPMEVTKLPEPGEKRLMHSFDVRLVMQNDSTIDILFTKDKETNAVHVNVGAGSYLEVTIPWITKDNGYSTKIAGQLLHVEATTSLQFRELIESETLEFRVLCHYPLIWNEHQLWEVNLTGCKATLSLIFFHKWFFTDLINDWASKARPDLVHFVPYTWRFGLTLKHCELLTMINQYNWIDCSSAGQRNRLENTQVGLCAHFLHMSFDLPFDEYLPETVPINLAIQGESIDLSLFIPEYHTSRNVVQSLERNAKMLSKDGSTKKKTEIIPKWRNVCQKSDGWVDFWWIPIGAINITYVYHPCPPLGPQPQADISTPVKEEILLSPIRFPHHRKKHKRSLERNQKFDPTTLKADTVTVELEIGPSVLLLYENLFGEDQNFTDMQCSQRSETGDLKSEDSSANIPLELREDFDHRYYRPLEVDASIIMHDIQGHLLKNCSEKDPPCPVILVERFGFEMKKRYDQTELQLLLSPAVLLVSDTVIRPGKDRHLNQGKLTLSSLQIRGHAMFSDVGQSLDQDTVEYAWLVEVQLGKLSGKITTPQLYSIVAGLETLLLLIVDDENELNSPNDDRLLTQHVIKKKEPSTQNVHVQHVQQAIQHLLQPKNSGTSLMSKNPSSASGQGKNDQKLKKKDADEKVRNSIKVPQNGHDDTNTYSDHKFKYKFVRVAVDALDFWLVESGVALQLWISPLRLASCNLHGKHVSSGLSCIVYGMSLRQLIWHPKYNNSRQNIDPNDLWLEVGAINFGPLIIESAISSDAKEQNSYATQQKFLKMHDEKLQKLWFLWPELNKTSGKCGCTGGCVFFGSNRNGARFFKPSKKDLEDGLNVAAFRINEPGRDPGYGQSILHENALLFHTPPYIFGEITLQDVILRTNEGRTTKKIEREKSMDKDNEMKKPSRRFSSTSISRSSIVKEVPYSRLIDTSPCNLPTKLDSDSKLHSDKTKLNVIESDLLPKNSVSDSKLAVDYFTTNIPDIKSDIYCRNGANETKLKTFNASESHHSLGGMSNHNHEEKINNEVQRTTSMSSENHSEAFFSADEDVNLASRSSSLRNSMLSTGDSLAKAETSSVPPQRKKFSSELSIVTDRNGLQSRLMQAPGSAPETGKLRLSTHRSDHEIHTPEHRTVQSLVTPHRYPSYRSASPKFPFASRTQHTTFDAQDNDLLNDSSDSVSDTSYVSAVGSQEDFTLVDLHMQVNRLIVDSPMLMSSYVTHLSQLKCQNWQNHTEKGDQFSMPLFEHGPGEKQLVYVGGRFVPLMEPLSEGITSVKMVSRSDSGIGNPTKTPTSPYVYVWDNDETEADSGSFQEEELLSVQAEAGGNRTVVIVKLKGDLDVMISPLLLESLQRFVDSLTPSVANLHPLTVLNNLHTSCVGQVESGNILKTTENVSKLCQPALEGGEPPAVYEETIKKQLQAAIFLPKVNVTLLQVSIVEEIISFSALDNIKDLTCVSLFSVCFDNITVKFHYDIQAKEVLERFLRPSVVRTKNKGANIAKFLGLQSNTNSDVIQGEPVFIESCENQQSQLVICLNISKVHAQLRRLRNESSILEDAIITAIPTYKSKVSFIPTKVKAMHRGLEYYLQPMLSDHNISQIDELTGEDKLGFIMFECGSEGISLKIVKKSKFEQSEGASSGSVDVPSGESVKSNENLDSIGNTPKTNRGETKTTEDDTEIDKDNSKDNSNVSSCVIDLKMVWFNFAAPPRAPITRKIDYTRLDWNLLSTASPAINAWMNPSNRLAIRVVHMVRTMYRRSTAAMACLMAEAMEGQHIHTLPKSRYGKLTPLAQTLHDDPSLQLCRILRKFYLDCDPGYLESNLRETDIPTLFTLRQGVIVLSRQWKNTLYTPLMSQNPVKVARFKPMNVTIAVPEIQEVKSVRSNSSTIHESNSDIPCMTCKETAVHPSPRSGIGYPDNNTPASHQVAVVSGGVESVLASPSPPGYGTLKEDKTVINIGSDPSEACSQSSPDLPSSPTHRAIGHARSSEDLYSWMAKQDAETDGEKVETGGDLHKINTLHTESSSEPGTLPRENIHEVPSQPIQESMRLLDANQIFQPLLKSLGVMAQQLRFTTMSDSTAGNDVTTLDALGSNLCLIGSLDTFKIDIVVSEHGKLEKKKGKGKGKRGLLIEISGSDESPAFLCEKVSIELEVDRMTDMAVNDLMKTRNVLYISRGQLKNHTSTVINFTMGVRYIHQRVNMPLLRLLHQISNMYQNVKDTQNELREQQPPVEIRRPKTSGSDHTTDQKHHHNYVSDLLQDVPSSLSKQLTLKISDPESYGSQNKRIISPSPSLRSRPQSFAQKLRSTGKNVKGYVNLSEGVGTPVSVSTPSGSALDRITVSSDKSTGKCWKTIYYLLELYANMPDTKTIKHRFSVGTNDISEHYKGNRKYDILTEMKSNEDLDKTVDGTPPLNLTKESEHSTVHGHTKLVVFGVARIHRTRLLATLSGLKLEAEITSLHSSLTVRKKSLPHMLECSLTGQVGRTMIVLLEGVAPNLQTVVKVTIGKSQALYSSVTKRQKDKNSGLLTIGAVNIDIPQHPVALHGMVTRGSKQLSSTLQELRVQRTSSRMSRGGVQNDEEQQNSPNHPLRDTPLTGLNVSKATMGETALLQPLVMQFSVILQSLSITAALLPSLQAQYKMDQVNSTGFTGSKAKFTIDLPHHSLSFNTKLPQGYSQTEKTEANLPSEASIALPAVHVVAEYIPENATTGLRNPEGVVFRQGGYLNANAEIGVFEHSLTTDLLNHLVFVQKVFMKEVNEVVQKVYGGERPVPIWLEDTEETSTLNRLLFSLVIKMQRIQLTATTAGSSAVRLETGAVVLELSNRVQNVSSSTPSRLFGKAQVDLNLSLGQIIRNALFEEADIEYQPVAFFNTQIVLRNAFQDEIIEGEDKEVVLITLKRPLIYVQPVAVDKAILVWLNYKNAYDYWNEKRANLNREVKEEKFQFGQLTSQLGTPHLGTLFLQLTVEDMGICLPLNHLPITWNVRSGYEDSRGAVVVTLENTSISACSSGSLVSKGKFSNLCLRFAEEFETSLDDWKPDMSDSSIMNLCVVSDGTYEVCSRTLAAKGPNENAKWLLNVQWQMEGVDIHLDTNVGKQLSALGHTLTMLTGAEDTAISLDYDSDDNDATDGTRTSQESILPAFMFDPSLDNKIRSKLIEKEMNEQAKIITDLRSLGASHGTIELEMKRLQELETMVYKDFRRDMIQKLRRQSMKASSIKGKFGLGSKSNTFRSKSFVVPSPMPEDNDSPVSGKMDSFDSSPRSGPSRSASLRVKTTEQGPRVTFSDTQTMSRQKSLPSASSEISLPETQLDWVDQLDIDGEKVMLRKKFPTSYESVESPILLESFELDQGHLTSSPIQSTNANLSQNAGGPQKCPEPNVDLELDVKVFINSGKCVLHTKDHTKDEDIKMHRMRKDRSSSAGLLEYSASSSPDAIRKNKEKLTSQSSSSKLRSTTHNTLVDLTIFHIPGMDVKLQYQSKVIIESSMDNQYDFEKMFSSSSNRFPFTGESEQSRIDMAFNRSESSNSDLKNATSMHGISNPNYGHSPSASLENLANYTPPTGDTFRTFIGYPSKKQGIKKASLFAWMTLQSVPEETIISPHILEFLEQTLEPIPAKTISATENSLISSDQDTNYGNYVYASFPVDVVVYFHMQPSTFRFSCLPVSRVECMLQLPSLDIVFSSKRAEDDLFSSEFGDGAPNTAATAVGGLSVTGCLSDFSVYIFHPYGGKKSALKEAQWSPLSDSERKDSLSVNVEFVKFHLSRSRMLNFKQEGNKGTNRNEQNRAVIRFSTIIDIGSASFKYDMRRLTEILAFPKAWYRRSIVRRMFLGDLSMSAVYSEEDDALTQKTSPGTSNKYDKSSTTPLLGNSKSRHDPYDVQRQSKMRDIGKTFSADSTQSVQDQTQNSLSDHINKTAWETLVLFAVNFKKLNVHMNMGNVMGNVAWMTKDFQSDGRLSIGSTGHKNLYIAFGLGGSSLDAKGGIVGGNIEIANIDTYVHIREEPNVEPDHTIGLKLRALELRLDYMAISVLMCRVSDLNVNLRDEWRLNRPGTVRESFMPTRRPASIFVHGVLSWDQLQLMISQSTTADLLKMFNKLEEFFSQQFNSSKRAFSGFSSGRPRVIPQKSRDSTVLPVQPQIPTQSDARHHRHWQKVLSQVAGLHLSTMHVPLPNSGTVLGGTMELHGNNVSLACFHGINFKSKSWALFSLREPCINFNTESQEIPSASSSDQDVHVVQTLICSLGLHSLRHLSMATVCKVTRNVIFPPQFKSLQEWFHYAFANSQIDEVDRFPSLEREKSEGSNSIERSGRNTPNSTDLNHNREVIFALPGLQIHLKTEHLQNSTVPDVNDEKPTVECSFITEFEDHIFVTVDAESFFFLHDLITSYLQEKERVIGGFDRRSTSDQEKSRTASSETPTKKGSRDHDIFAKDFRDYNCKTWHLEPTVRLLSVAGKYIEPYGIDYILQKLGFSHARTTIPKWLQRGFMDPIDAILAVLTLRVVQIVKEDHKEEKKAVENKK</sequence>
<feature type="compositionally biased region" description="Polar residues" evidence="1">
    <location>
        <begin position="2315"/>
        <end position="2328"/>
    </location>
</feature>
<feature type="region of interest" description="Disordered" evidence="1">
    <location>
        <begin position="3866"/>
        <end position="3887"/>
    </location>
</feature>
<feature type="region of interest" description="Disordered" evidence="1">
    <location>
        <begin position="972"/>
        <end position="1018"/>
    </location>
</feature>
<feature type="compositionally biased region" description="Polar residues" evidence="1">
    <location>
        <begin position="3628"/>
        <end position="3646"/>
    </location>
</feature>
<reference evidence="4 5" key="1">
    <citation type="submission" date="2024-05" db="EMBL/GenBank/DDBJ databases">
        <title>Genetic variation in Jamaican populations of the coffee berry borer (Hypothenemus hampei).</title>
        <authorList>
            <person name="Errbii M."/>
            <person name="Myrie A."/>
        </authorList>
    </citation>
    <scope>NUCLEOTIDE SEQUENCE [LARGE SCALE GENOMIC DNA]</scope>
    <source>
        <strain evidence="4">JA-Hopewell-2020-01-JO</strain>
        <tissue evidence="4">Whole body</tissue>
    </source>
</reference>
<feature type="region of interest" description="Disordered" evidence="1">
    <location>
        <begin position="2310"/>
        <end position="2331"/>
    </location>
</feature>
<dbReference type="Proteomes" id="UP001566132">
    <property type="component" value="Unassembled WGS sequence"/>
</dbReference>
<feature type="region of interest" description="Disordered" evidence="1">
    <location>
        <begin position="2901"/>
        <end position="2944"/>
    </location>
</feature>
<feature type="compositionally biased region" description="Basic and acidic residues" evidence="1">
    <location>
        <begin position="1250"/>
        <end position="1261"/>
    </location>
</feature>
<dbReference type="EMBL" id="JBDJPC010000005">
    <property type="protein sequence ID" value="KAL1501224.1"/>
    <property type="molecule type" value="Genomic_DNA"/>
</dbReference>
<feature type="region of interest" description="Disordered" evidence="1">
    <location>
        <begin position="3749"/>
        <end position="3796"/>
    </location>
</feature>
<dbReference type="Pfam" id="PF20413">
    <property type="entry name" value="BLTP1_N"/>
    <property type="match status" value="1"/>
</dbReference>
<gene>
    <name evidence="4" type="ORF">ABEB36_006591</name>
</gene>
<feature type="compositionally biased region" description="Basic and acidic residues" evidence="1">
    <location>
        <begin position="4735"/>
        <end position="4747"/>
    </location>
</feature>
<feature type="region of interest" description="Disordered" evidence="1">
    <location>
        <begin position="1988"/>
        <end position="2039"/>
    </location>
</feature>
<feature type="domain" description="Bridge-like lipid transfer protein family member 1 C-terminal" evidence="3">
    <location>
        <begin position="4243"/>
        <end position="4840"/>
    </location>
</feature>
<feature type="region of interest" description="Disordered" evidence="1">
    <location>
        <begin position="2571"/>
        <end position="2597"/>
    </location>
</feature>
<feature type="compositionally biased region" description="Polar residues" evidence="1">
    <location>
        <begin position="4187"/>
        <end position="4210"/>
    </location>
</feature>
<feature type="compositionally biased region" description="Polar residues" evidence="1">
    <location>
        <begin position="2001"/>
        <end position="2017"/>
    </location>
</feature>
<evidence type="ECO:0000256" key="1">
    <source>
        <dbReference type="SAM" id="MobiDB-lite"/>
    </source>
</evidence>
<feature type="compositionally biased region" description="Polar residues" evidence="1">
    <location>
        <begin position="2901"/>
        <end position="2918"/>
    </location>
</feature>
<feature type="region of interest" description="Disordered" evidence="1">
    <location>
        <begin position="1250"/>
        <end position="1272"/>
    </location>
</feature>
<evidence type="ECO:0000313" key="4">
    <source>
        <dbReference type="EMBL" id="KAL1501224.1"/>
    </source>
</evidence>
<evidence type="ECO:0000256" key="2">
    <source>
        <dbReference type="SAM" id="Phobius"/>
    </source>
</evidence>
<feature type="compositionally biased region" description="Basic and acidic residues" evidence="1">
    <location>
        <begin position="2018"/>
        <end position="2037"/>
    </location>
</feature>
<feature type="region of interest" description="Disordered" evidence="1">
    <location>
        <begin position="4184"/>
        <end position="4220"/>
    </location>
</feature>
<organism evidence="4 5">
    <name type="scientific">Hypothenemus hampei</name>
    <name type="common">Coffee berry borer</name>
    <dbReference type="NCBI Taxonomy" id="57062"/>
    <lineage>
        <taxon>Eukaryota</taxon>
        <taxon>Metazoa</taxon>
        <taxon>Ecdysozoa</taxon>
        <taxon>Arthropoda</taxon>
        <taxon>Hexapoda</taxon>
        <taxon>Insecta</taxon>
        <taxon>Pterygota</taxon>
        <taxon>Neoptera</taxon>
        <taxon>Endopterygota</taxon>
        <taxon>Coleoptera</taxon>
        <taxon>Polyphaga</taxon>
        <taxon>Cucujiformia</taxon>
        <taxon>Curculionidae</taxon>
        <taxon>Scolytinae</taxon>
        <taxon>Hypothenemus</taxon>
    </lineage>
</organism>
<keyword evidence="2" id="KW-0472">Membrane</keyword>
<dbReference type="InterPro" id="IPR047104">
    <property type="entry name" value="BLTP1_N"/>
</dbReference>
<keyword evidence="2" id="KW-1133">Transmembrane helix</keyword>
<feature type="region of interest" description="Disordered" evidence="1">
    <location>
        <begin position="4629"/>
        <end position="4656"/>
    </location>
</feature>
<feature type="compositionally biased region" description="Low complexity" evidence="1">
    <location>
        <begin position="2634"/>
        <end position="2646"/>
    </location>
</feature>
<dbReference type="SMART" id="SM01220">
    <property type="entry name" value="FSA_C"/>
    <property type="match status" value="1"/>
</dbReference>
<feature type="transmembrane region" description="Helical" evidence="2">
    <location>
        <begin position="39"/>
        <end position="58"/>
    </location>
</feature>
<dbReference type="InterPro" id="IPR056741">
    <property type="entry name" value="BLTP1_M"/>
</dbReference>
<dbReference type="Pfam" id="PF25039">
    <property type="entry name" value="BLTP1_M"/>
    <property type="match status" value="2"/>
</dbReference>
<feature type="compositionally biased region" description="Low complexity" evidence="1">
    <location>
        <begin position="3601"/>
        <end position="3614"/>
    </location>
</feature>
<dbReference type="PANTHER" id="PTHR31640">
    <property type="entry name" value="TRANSMEMBRANE PROTEIN KIAA1109"/>
    <property type="match status" value="1"/>
</dbReference>
<dbReference type="InterPro" id="IPR033616">
    <property type="entry name" value="BLTP1"/>
</dbReference>
<feature type="region of interest" description="Disordered" evidence="1">
    <location>
        <begin position="4735"/>
        <end position="4760"/>
    </location>
</feature>
<feature type="compositionally biased region" description="Basic and acidic residues" evidence="1">
    <location>
        <begin position="991"/>
        <end position="1005"/>
    </location>
</feature>
<feature type="compositionally biased region" description="Basic and acidic residues" evidence="1">
    <location>
        <begin position="4629"/>
        <end position="4638"/>
    </location>
</feature>
<feature type="compositionally biased region" description="Polar residues" evidence="1">
    <location>
        <begin position="972"/>
        <end position="990"/>
    </location>
</feature>
<accession>A0ABD1EU16</accession>
<keyword evidence="5" id="KW-1185">Reference proteome</keyword>
<comment type="caution">
    <text evidence="4">The sequence shown here is derived from an EMBL/GenBank/DDBJ whole genome shotgun (WGS) entry which is preliminary data.</text>
</comment>
<dbReference type="Pfam" id="PF25040">
    <property type="entry name" value="BLTP1_C"/>
    <property type="match status" value="3"/>
</dbReference>
<dbReference type="PANTHER" id="PTHR31640:SF1">
    <property type="entry name" value="BRIDGE-LIKE LIPID TRANSFER PROTEIN FAMILY MEMBER 1"/>
    <property type="match status" value="1"/>
</dbReference>
<feature type="region of interest" description="Disordered" evidence="1">
    <location>
        <begin position="3577"/>
        <end position="3646"/>
    </location>
</feature>
<name>A0ABD1EU16_HYPHA</name>
<keyword evidence="2" id="KW-0812">Transmembrane</keyword>
<proteinExistence type="predicted"/>
<feature type="region of interest" description="Disordered" evidence="1">
    <location>
        <begin position="2626"/>
        <end position="2646"/>
    </location>
</feature>
<protein>
    <recommendedName>
        <fullName evidence="3">Bridge-like lipid transfer protein family member 1 C-terminal domain-containing protein</fullName>
    </recommendedName>
</protein>
<evidence type="ECO:0000313" key="5">
    <source>
        <dbReference type="Proteomes" id="UP001566132"/>
    </source>
</evidence>
<evidence type="ECO:0000259" key="3">
    <source>
        <dbReference type="SMART" id="SM01220"/>
    </source>
</evidence>
<dbReference type="InterPro" id="IPR056742">
    <property type="entry name" value="BLTP1_C"/>
</dbReference>
<feature type="compositionally biased region" description="Low complexity" evidence="1">
    <location>
        <begin position="3786"/>
        <end position="3796"/>
    </location>
</feature>